<dbReference type="OrthoDB" id="5289073at2"/>
<proteinExistence type="inferred from homology"/>
<feature type="domain" description="Peptidase C1A papain C-terminal" evidence="3">
    <location>
        <begin position="82"/>
        <end position="293"/>
    </location>
</feature>
<dbReference type="InterPro" id="IPR000668">
    <property type="entry name" value="Peptidase_C1A_C"/>
</dbReference>
<dbReference type="GO" id="GO:0006508">
    <property type="term" value="P:proteolysis"/>
    <property type="evidence" value="ECO:0007669"/>
    <property type="project" value="InterPro"/>
</dbReference>
<keyword evidence="2" id="KW-1015">Disulfide bond</keyword>
<organism evidence="4 5">
    <name type="scientific">Amycolatopsis eburnea</name>
    <dbReference type="NCBI Taxonomy" id="2267691"/>
    <lineage>
        <taxon>Bacteria</taxon>
        <taxon>Bacillati</taxon>
        <taxon>Actinomycetota</taxon>
        <taxon>Actinomycetes</taxon>
        <taxon>Pseudonocardiales</taxon>
        <taxon>Pseudonocardiaceae</taxon>
        <taxon>Amycolatopsis</taxon>
    </lineage>
</organism>
<dbReference type="RefSeq" id="WP_125313737.1">
    <property type="nucleotide sequence ID" value="NZ_RSEC01000059.1"/>
</dbReference>
<dbReference type="InterPro" id="IPR039417">
    <property type="entry name" value="Peptidase_C1A_papain-like"/>
</dbReference>
<dbReference type="Pfam" id="PF00112">
    <property type="entry name" value="Peptidase_C1"/>
    <property type="match status" value="1"/>
</dbReference>
<reference evidence="4 5" key="1">
    <citation type="submission" date="2018-12" db="EMBL/GenBank/DDBJ databases">
        <title>Amycolatopsis eburnea sp. nov. actinomycete associate with arbuscular mycorrhiza fungal spore.</title>
        <authorList>
            <person name="Lumyong S."/>
            <person name="Chaiya L."/>
        </authorList>
    </citation>
    <scope>NUCLEOTIDE SEQUENCE [LARGE SCALE GENOMIC DNA]</scope>
    <source>
        <strain evidence="4 5">GLM-1</strain>
    </source>
</reference>
<dbReference type="EMBL" id="RSEC01000059">
    <property type="protein sequence ID" value="RSD11511.1"/>
    <property type="molecule type" value="Genomic_DNA"/>
</dbReference>
<evidence type="ECO:0000313" key="4">
    <source>
        <dbReference type="EMBL" id="RSD11511.1"/>
    </source>
</evidence>
<evidence type="ECO:0000313" key="5">
    <source>
        <dbReference type="Proteomes" id="UP000267081"/>
    </source>
</evidence>
<name>A0A3R9FI30_9PSEU</name>
<dbReference type="Proteomes" id="UP000267081">
    <property type="component" value="Unassembled WGS sequence"/>
</dbReference>
<dbReference type="InterPro" id="IPR025660">
    <property type="entry name" value="Pept_his_AS"/>
</dbReference>
<sequence>MADPGSPASPVDLDRVRTELAAQGHPWVTGENSMTILEEDQRRHRLGVPLPPEAERRELESTAKSLAQGEAARATAVSGAGAAAQFDSRNAGGGNYVTPVKDQGDCGSCVAFGTAATIETVAAFTRGQPGLQLDLSEAHLFYTHGANDGATCDTGWMPERALKFCHDVGITYEDYFPYSPRNRTGAKLNADWPNRLATTPSYAALTGNPAAMKEQLAARGALVACFLVYQDFFSYKTGVYRHVTGSLAGGHCVTLVGYDDTQGCWIAKNSWSANWGDGGFFRIAYGECGIETWQVEQVGAVNLRSWTGSTSVLGLWSNDQDRNTWAYLQNMGWLHLAADDEVINKAMLIELIAAKQGGRPVNAFNNNGTIIETYVF</sequence>
<evidence type="ECO:0000259" key="3">
    <source>
        <dbReference type="SMART" id="SM00645"/>
    </source>
</evidence>
<dbReference type="SUPFAM" id="SSF54001">
    <property type="entry name" value="Cysteine proteinases"/>
    <property type="match status" value="1"/>
</dbReference>
<dbReference type="AlphaFoldDB" id="A0A3R9FI30"/>
<dbReference type="GO" id="GO:0008234">
    <property type="term" value="F:cysteine-type peptidase activity"/>
    <property type="evidence" value="ECO:0007669"/>
    <property type="project" value="InterPro"/>
</dbReference>
<dbReference type="InterPro" id="IPR013128">
    <property type="entry name" value="Peptidase_C1A"/>
</dbReference>
<dbReference type="InterPro" id="IPR038765">
    <property type="entry name" value="Papain-like_cys_pep_sf"/>
</dbReference>
<comment type="similarity">
    <text evidence="1">Belongs to the peptidase C1 family.</text>
</comment>
<comment type="caution">
    <text evidence="4">The sequence shown here is derived from an EMBL/GenBank/DDBJ whole genome shotgun (WGS) entry which is preliminary data.</text>
</comment>
<dbReference type="SMART" id="SM00645">
    <property type="entry name" value="Pept_C1"/>
    <property type="match status" value="1"/>
</dbReference>
<gene>
    <name evidence="4" type="ORF">EIY87_32490</name>
</gene>
<dbReference type="Gene3D" id="3.90.70.10">
    <property type="entry name" value="Cysteine proteinases"/>
    <property type="match status" value="1"/>
</dbReference>
<evidence type="ECO:0000256" key="2">
    <source>
        <dbReference type="ARBA" id="ARBA00023157"/>
    </source>
</evidence>
<dbReference type="PROSITE" id="PS00640">
    <property type="entry name" value="THIOL_PROTEASE_ASN"/>
    <property type="match status" value="1"/>
</dbReference>
<dbReference type="PANTHER" id="PTHR12411">
    <property type="entry name" value="CYSTEINE PROTEASE FAMILY C1-RELATED"/>
    <property type="match status" value="1"/>
</dbReference>
<dbReference type="InterPro" id="IPR025661">
    <property type="entry name" value="Pept_asp_AS"/>
</dbReference>
<dbReference type="PROSITE" id="PS00639">
    <property type="entry name" value="THIOL_PROTEASE_HIS"/>
    <property type="match status" value="1"/>
</dbReference>
<accession>A0A3R9FI30</accession>
<keyword evidence="5" id="KW-1185">Reference proteome</keyword>
<evidence type="ECO:0000256" key="1">
    <source>
        <dbReference type="ARBA" id="ARBA00008455"/>
    </source>
</evidence>
<protein>
    <submittedName>
        <fullName evidence="4">Peptidase</fullName>
    </submittedName>
</protein>
<dbReference type="CDD" id="cd02248">
    <property type="entry name" value="Peptidase_C1A"/>
    <property type="match status" value="1"/>
</dbReference>